<evidence type="ECO:0000313" key="2">
    <source>
        <dbReference type="Proteomes" id="UP000736335"/>
    </source>
</evidence>
<evidence type="ECO:0000313" key="1">
    <source>
        <dbReference type="EMBL" id="KAF9779664.1"/>
    </source>
</evidence>
<gene>
    <name evidence="1" type="ORF">BJ322DRAFT_1024512</name>
</gene>
<accession>A0A9P6L1X1</accession>
<dbReference type="EMBL" id="WIUZ02000019">
    <property type="protein sequence ID" value="KAF9779664.1"/>
    <property type="molecule type" value="Genomic_DNA"/>
</dbReference>
<name>A0A9P6L1X1_9AGAM</name>
<protein>
    <submittedName>
        <fullName evidence="1">Uncharacterized protein</fullName>
    </submittedName>
</protein>
<keyword evidence="2" id="KW-1185">Reference proteome</keyword>
<sequence length="212" mass="24897">MGDGSDPQSSTFELRVVQCYLQQRAFWGSTQSNLNQLTRKLAELEGGLTKHLVWVNWAREKSEFRLLDGDSWPVTLQTKTNELQSFSDLFASSRQFMSPLSFSTKPQMPICADPYKCIDERKRFLWSEQARVVSSKSAPIEKDRFTDSFRHDRADYYSEWAKSLRGSSSKIRVRRDMYARKAGCRYGSTWRREGYTSPENYRNRILDNRREE</sequence>
<dbReference type="AlphaFoldDB" id="A0A9P6L1X1"/>
<dbReference type="Proteomes" id="UP000736335">
    <property type="component" value="Unassembled WGS sequence"/>
</dbReference>
<reference evidence="1" key="2">
    <citation type="submission" date="2020-11" db="EMBL/GenBank/DDBJ databases">
        <authorList>
            <consortium name="DOE Joint Genome Institute"/>
            <person name="Kuo A."/>
            <person name="Miyauchi S."/>
            <person name="Kiss E."/>
            <person name="Drula E."/>
            <person name="Kohler A."/>
            <person name="Sanchez-Garcia M."/>
            <person name="Andreopoulos B."/>
            <person name="Barry K.W."/>
            <person name="Bonito G."/>
            <person name="Buee M."/>
            <person name="Carver A."/>
            <person name="Chen C."/>
            <person name="Cichocki N."/>
            <person name="Clum A."/>
            <person name="Culley D."/>
            <person name="Crous P.W."/>
            <person name="Fauchery L."/>
            <person name="Girlanda M."/>
            <person name="Hayes R."/>
            <person name="Keri Z."/>
            <person name="Labutti K."/>
            <person name="Lipzen A."/>
            <person name="Lombard V."/>
            <person name="Magnuson J."/>
            <person name="Maillard F."/>
            <person name="Morin E."/>
            <person name="Murat C."/>
            <person name="Nolan M."/>
            <person name="Ohm R."/>
            <person name="Pangilinan J."/>
            <person name="Pereira M."/>
            <person name="Perotto S."/>
            <person name="Peter M."/>
            <person name="Riley R."/>
            <person name="Sitrit Y."/>
            <person name="Stielow B."/>
            <person name="Szollosi G."/>
            <person name="Zifcakova L."/>
            <person name="Stursova M."/>
            <person name="Spatafora J.W."/>
            <person name="Tedersoo L."/>
            <person name="Vaario L.-M."/>
            <person name="Yamada A."/>
            <person name="Yan M."/>
            <person name="Wang P."/>
            <person name="Xu J."/>
            <person name="Bruns T."/>
            <person name="Baldrian P."/>
            <person name="Vilgalys R."/>
            <person name="Henrissat B."/>
            <person name="Grigoriev I.V."/>
            <person name="Hibbett D."/>
            <person name="Nagy L.G."/>
            <person name="Martin F.M."/>
        </authorList>
    </citation>
    <scope>NUCLEOTIDE SEQUENCE</scope>
    <source>
        <strain evidence="1">UH-Tt-Lm1</strain>
    </source>
</reference>
<proteinExistence type="predicted"/>
<comment type="caution">
    <text evidence="1">The sequence shown here is derived from an EMBL/GenBank/DDBJ whole genome shotgun (WGS) entry which is preliminary data.</text>
</comment>
<organism evidence="1 2">
    <name type="scientific">Thelephora terrestris</name>
    <dbReference type="NCBI Taxonomy" id="56493"/>
    <lineage>
        <taxon>Eukaryota</taxon>
        <taxon>Fungi</taxon>
        <taxon>Dikarya</taxon>
        <taxon>Basidiomycota</taxon>
        <taxon>Agaricomycotina</taxon>
        <taxon>Agaricomycetes</taxon>
        <taxon>Thelephorales</taxon>
        <taxon>Thelephoraceae</taxon>
        <taxon>Thelephora</taxon>
    </lineage>
</organism>
<reference evidence="1" key="1">
    <citation type="journal article" date="2020" name="Nat. Commun.">
        <title>Large-scale genome sequencing of mycorrhizal fungi provides insights into the early evolution of symbiotic traits.</title>
        <authorList>
            <person name="Miyauchi S."/>
            <person name="Kiss E."/>
            <person name="Kuo A."/>
            <person name="Drula E."/>
            <person name="Kohler A."/>
            <person name="Sanchez-Garcia M."/>
            <person name="Morin E."/>
            <person name="Andreopoulos B."/>
            <person name="Barry K.W."/>
            <person name="Bonito G."/>
            <person name="Buee M."/>
            <person name="Carver A."/>
            <person name="Chen C."/>
            <person name="Cichocki N."/>
            <person name="Clum A."/>
            <person name="Culley D."/>
            <person name="Crous P.W."/>
            <person name="Fauchery L."/>
            <person name="Girlanda M."/>
            <person name="Hayes R.D."/>
            <person name="Keri Z."/>
            <person name="LaButti K."/>
            <person name="Lipzen A."/>
            <person name="Lombard V."/>
            <person name="Magnuson J."/>
            <person name="Maillard F."/>
            <person name="Murat C."/>
            <person name="Nolan M."/>
            <person name="Ohm R.A."/>
            <person name="Pangilinan J."/>
            <person name="Pereira M.F."/>
            <person name="Perotto S."/>
            <person name="Peter M."/>
            <person name="Pfister S."/>
            <person name="Riley R."/>
            <person name="Sitrit Y."/>
            <person name="Stielow J.B."/>
            <person name="Szollosi G."/>
            <person name="Zifcakova L."/>
            <person name="Stursova M."/>
            <person name="Spatafora J.W."/>
            <person name="Tedersoo L."/>
            <person name="Vaario L.M."/>
            <person name="Yamada A."/>
            <person name="Yan M."/>
            <person name="Wang P."/>
            <person name="Xu J."/>
            <person name="Bruns T."/>
            <person name="Baldrian P."/>
            <person name="Vilgalys R."/>
            <person name="Dunand C."/>
            <person name="Henrissat B."/>
            <person name="Grigoriev I.V."/>
            <person name="Hibbett D."/>
            <person name="Nagy L.G."/>
            <person name="Martin F.M."/>
        </authorList>
    </citation>
    <scope>NUCLEOTIDE SEQUENCE</scope>
    <source>
        <strain evidence="1">UH-Tt-Lm1</strain>
    </source>
</reference>